<protein>
    <recommendedName>
        <fullName evidence="3">Glycine-rich domain-containing protein-like</fullName>
    </recommendedName>
</protein>
<sequence>MSLVNSVNFDKLNAKLVDHYGWSKEEVSHLCSLYKGWLALQICYPDVDFAPNEKLDEYWHMHILDTRAYTQDCLFLFGEYLHHYPYFGLEGDADDLERAFERTRKFYAHHFGESLIGDLGPCKPVKCK</sequence>
<dbReference type="Proteomes" id="UP000046090">
    <property type="component" value="Unassembled WGS sequence"/>
</dbReference>
<accession>A0A0K2Y6Q4</accession>
<proteinExistence type="predicted"/>
<evidence type="ECO:0000313" key="1">
    <source>
        <dbReference type="EMBL" id="CRI34543.1"/>
    </source>
</evidence>
<evidence type="ECO:0008006" key="3">
    <source>
        <dbReference type="Google" id="ProtNLM"/>
    </source>
</evidence>
<name>A0A0K2Y6Q4_HELHE</name>
<keyword evidence="2" id="KW-1185">Reference proteome</keyword>
<dbReference type="AlphaFoldDB" id="A0A0K2Y6Q4"/>
<evidence type="ECO:0000313" key="2">
    <source>
        <dbReference type="Proteomes" id="UP000046090"/>
    </source>
</evidence>
<reference evidence="2" key="1">
    <citation type="submission" date="2014-12" db="EMBL/GenBank/DDBJ databases">
        <authorList>
            <person name="Smet A."/>
        </authorList>
    </citation>
    <scope>NUCLEOTIDE SEQUENCE [LARGE SCALE GENOMIC DNA]</scope>
</reference>
<organism evidence="1 2">
    <name type="scientific">Helicobacter heilmannii</name>
    <dbReference type="NCBI Taxonomy" id="35817"/>
    <lineage>
        <taxon>Bacteria</taxon>
        <taxon>Pseudomonadati</taxon>
        <taxon>Campylobacterota</taxon>
        <taxon>Epsilonproteobacteria</taxon>
        <taxon>Campylobacterales</taxon>
        <taxon>Helicobacteraceae</taxon>
        <taxon>Helicobacter</taxon>
    </lineage>
</organism>
<dbReference type="EMBL" id="CDMK01000002">
    <property type="protein sequence ID" value="CRI34543.1"/>
    <property type="molecule type" value="Genomic_DNA"/>
</dbReference>
<gene>
    <name evidence="1" type="ORF">HHE01_03440</name>
</gene>